<dbReference type="EMBL" id="JAWDIP010000003">
    <property type="protein sequence ID" value="MDY0393723.1"/>
    <property type="molecule type" value="Genomic_DNA"/>
</dbReference>
<evidence type="ECO:0000259" key="2">
    <source>
        <dbReference type="PROSITE" id="PS51464"/>
    </source>
</evidence>
<dbReference type="Proteomes" id="UP001281447">
    <property type="component" value="Unassembled WGS sequence"/>
</dbReference>
<dbReference type="PANTHER" id="PTHR10937">
    <property type="entry name" value="GLUCOSAMINE--FRUCTOSE-6-PHOSPHATE AMINOTRANSFERASE, ISOMERIZING"/>
    <property type="match status" value="1"/>
</dbReference>
<name>A0ABU5C350_9BACI</name>
<organism evidence="3 4">
    <name type="scientific">Tigheibacillus halophilus</name>
    <dbReference type="NCBI Taxonomy" id="361280"/>
    <lineage>
        <taxon>Bacteria</taxon>
        <taxon>Bacillati</taxon>
        <taxon>Bacillota</taxon>
        <taxon>Bacilli</taxon>
        <taxon>Bacillales</taxon>
        <taxon>Bacillaceae</taxon>
        <taxon>Tigheibacillus</taxon>
    </lineage>
</organism>
<dbReference type="CDD" id="cd05008">
    <property type="entry name" value="SIS_GlmS_GlmD_1"/>
    <property type="match status" value="1"/>
</dbReference>
<feature type="domain" description="SIS" evidence="2">
    <location>
        <begin position="1"/>
        <end position="135"/>
    </location>
</feature>
<dbReference type="CDD" id="cd05009">
    <property type="entry name" value="SIS_GlmS_GlmD_2"/>
    <property type="match status" value="1"/>
</dbReference>
<dbReference type="Pfam" id="PF01380">
    <property type="entry name" value="SIS"/>
    <property type="match status" value="1"/>
</dbReference>
<reference evidence="3 4" key="1">
    <citation type="submission" date="2023-10" db="EMBL/GenBank/DDBJ databases">
        <title>Virgibacillus halophilus 5B73C genome.</title>
        <authorList>
            <person name="Miliotis G."/>
            <person name="Sengupta P."/>
            <person name="Hameed A."/>
            <person name="Chuvochina M."/>
            <person name="Mcdonagh F."/>
            <person name="Simpson A.C."/>
            <person name="Singh N.K."/>
            <person name="Rekha P.D."/>
            <person name="Raman K."/>
            <person name="Hugenholtz P."/>
            <person name="Venkateswaran K."/>
        </authorList>
    </citation>
    <scope>NUCLEOTIDE SEQUENCE [LARGE SCALE GENOMIC DNA]</scope>
    <source>
        <strain evidence="3 4">5B73C</strain>
    </source>
</reference>
<evidence type="ECO:0000313" key="3">
    <source>
        <dbReference type="EMBL" id="MDY0393723.1"/>
    </source>
</evidence>
<evidence type="ECO:0000313" key="4">
    <source>
        <dbReference type="Proteomes" id="UP001281447"/>
    </source>
</evidence>
<comment type="caution">
    <text evidence="3">The sequence shown here is derived from an EMBL/GenBank/DDBJ whole genome shotgun (WGS) entry which is preliminary data.</text>
</comment>
<accession>A0ABU5C350</accession>
<protein>
    <submittedName>
        <fullName evidence="3">SIS domain-containing protein</fullName>
    </submittedName>
</protein>
<proteinExistence type="predicted"/>
<dbReference type="Gene3D" id="3.40.50.10490">
    <property type="entry name" value="Glucose-6-phosphate isomerase like protein, domain 1"/>
    <property type="match status" value="2"/>
</dbReference>
<dbReference type="InterPro" id="IPR035466">
    <property type="entry name" value="GlmS/AgaS_SIS"/>
</dbReference>
<keyword evidence="4" id="KW-1185">Reference proteome</keyword>
<dbReference type="SUPFAM" id="SSF53697">
    <property type="entry name" value="SIS domain"/>
    <property type="match status" value="1"/>
</dbReference>
<dbReference type="InterPro" id="IPR035490">
    <property type="entry name" value="GlmS/FrlB_SIS"/>
</dbReference>
<dbReference type="PANTHER" id="PTHR10937:SF17">
    <property type="entry name" value="GLUCOSAMINE-FRUCTOSE-6-PHOSPHATE AMINOTRANSFERASE"/>
    <property type="match status" value="1"/>
</dbReference>
<keyword evidence="1" id="KW-0677">Repeat</keyword>
<dbReference type="PROSITE" id="PS51464">
    <property type="entry name" value="SIS"/>
    <property type="match status" value="1"/>
</dbReference>
<dbReference type="InterPro" id="IPR046348">
    <property type="entry name" value="SIS_dom_sf"/>
</dbReference>
<evidence type="ECO:0000256" key="1">
    <source>
        <dbReference type="ARBA" id="ARBA00022737"/>
    </source>
</evidence>
<dbReference type="InterPro" id="IPR001347">
    <property type="entry name" value="SIS_dom"/>
</dbReference>
<gene>
    <name evidence="3" type="ORF">RWE15_03790</name>
</gene>
<sequence>MLFLATGSSFNSVLSAKLYIEEIANVHIDIEEPYNFNEYGKVPNDVDMIVAVSQRGTSTSTINAVKKAKYSDKPVIVLTSIMDSPITKLVDNSLDMGCGIETVGYSTKGVSATILSLMIMGIDLAVESGHVSRDIANREMEKLEEIVNKIPDIILKTKAFYQNHKMQFDGASRISPLGYGPNVGTVREAETKFTETVRVPTQGLEIEAYMHGPIFELHKNYMVIFTEIENSGPYDRSRKLNDFVSQHCHNVYTITNGSSNNEDILGLHIDVDELMSPLALVVPYQVLSYLICEGNGVDLSIPVYSDFKEVMGSKVTW</sequence>